<dbReference type="GO" id="GO:0016114">
    <property type="term" value="P:terpenoid biosynthetic process"/>
    <property type="evidence" value="ECO:0007669"/>
    <property type="project" value="UniProtKB-UniRule"/>
</dbReference>
<organism evidence="8 9">
    <name type="scientific">Gemmatimonas groenlandica</name>
    <dbReference type="NCBI Taxonomy" id="2732249"/>
    <lineage>
        <taxon>Bacteria</taxon>
        <taxon>Pseudomonadati</taxon>
        <taxon>Gemmatimonadota</taxon>
        <taxon>Gemmatimonadia</taxon>
        <taxon>Gemmatimonadales</taxon>
        <taxon>Gemmatimonadaceae</taxon>
        <taxon>Gemmatimonas</taxon>
    </lineage>
</organism>
<feature type="binding site" evidence="6">
    <location>
        <begin position="101"/>
        <end position="111"/>
    </location>
    <ligand>
        <name>ATP</name>
        <dbReference type="ChEBI" id="CHEBI:30616"/>
    </ligand>
</feature>
<dbReference type="Gene3D" id="3.30.230.10">
    <property type="match status" value="1"/>
</dbReference>
<evidence type="ECO:0000256" key="3">
    <source>
        <dbReference type="ARBA" id="ARBA00022741"/>
    </source>
</evidence>
<keyword evidence="4 6" id="KW-0418">Kinase</keyword>
<dbReference type="PANTHER" id="PTHR43527:SF2">
    <property type="entry name" value="4-DIPHOSPHOCYTIDYL-2-C-METHYL-D-ERYTHRITOL KINASE, CHLOROPLASTIC"/>
    <property type="match status" value="1"/>
</dbReference>
<evidence type="ECO:0000256" key="5">
    <source>
        <dbReference type="ARBA" id="ARBA00022840"/>
    </source>
</evidence>
<comment type="pathway">
    <text evidence="6">Isoprenoid biosynthesis; isopentenyl diphosphate biosynthesis via DXP pathway; isopentenyl diphosphate from 1-deoxy-D-xylulose 5-phosphate: step 3/6.</text>
</comment>
<keyword evidence="9" id="KW-1185">Reference proteome</keyword>
<dbReference type="EMBL" id="CP053085">
    <property type="protein sequence ID" value="QJR35476.1"/>
    <property type="molecule type" value="Genomic_DNA"/>
</dbReference>
<dbReference type="Proteomes" id="UP000500938">
    <property type="component" value="Chromosome"/>
</dbReference>
<dbReference type="EC" id="2.7.1.148" evidence="6"/>
<keyword evidence="3 6" id="KW-0547">Nucleotide-binding</keyword>
<dbReference type="UniPathway" id="UPA00056">
    <property type="reaction ID" value="UER00094"/>
</dbReference>
<feature type="active site" evidence="6">
    <location>
        <position position="143"/>
    </location>
</feature>
<dbReference type="Pfam" id="PF00288">
    <property type="entry name" value="GHMP_kinases_N"/>
    <property type="match status" value="1"/>
</dbReference>
<comment type="function">
    <text evidence="6">Catalyzes the phosphorylation of the position 2 hydroxy group of 4-diphosphocytidyl-2C-methyl-D-erythritol.</text>
</comment>
<keyword evidence="2 6" id="KW-0808">Transferase</keyword>
<feature type="domain" description="GHMP kinase N-terminal" evidence="7">
    <location>
        <begin position="73"/>
        <end position="150"/>
    </location>
</feature>
<reference evidence="8 9" key="1">
    <citation type="submission" date="2020-05" db="EMBL/GenBank/DDBJ databases">
        <title>Complete genome sequence of Gemmatimonas greenlandica TET16.</title>
        <authorList>
            <person name="Zeng Y."/>
        </authorList>
    </citation>
    <scope>NUCLEOTIDE SEQUENCE [LARGE SCALE GENOMIC DNA]</scope>
    <source>
        <strain evidence="8 9">TET16</strain>
    </source>
</reference>
<dbReference type="InterPro" id="IPR006204">
    <property type="entry name" value="GHMP_kinase_N_dom"/>
</dbReference>
<name>A0A6M4IPW9_9BACT</name>
<evidence type="ECO:0000256" key="6">
    <source>
        <dbReference type="HAMAP-Rule" id="MF_00061"/>
    </source>
</evidence>
<dbReference type="Gene3D" id="3.30.70.890">
    <property type="entry name" value="GHMP kinase, C-terminal domain"/>
    <property type="match status" value="1"/>
</dbReference>
<evidence type="ECO:0000256" key="1">
    <source>
        <dbReference type="ARBA" id="ARBA00017473"/>
    </source>
</evidence>
<dbReference type="RefSeq" id="WP_171224906.1">
    <property type="nucleotide sequence ID" value="NZ_CP053085.1"/>
</dbReference>
<dbReference type="InterPro" id="IPR014721">
    <property type="entry name" value="Ribsml_uS5_D2-typ_fold_subgr"/>
</dbReference>
<comment type="similarity">
    <text evidence="6">Belongs to the GHMP kinase family. IspE subfamily.</text>
</comment>
<keyword evidence="6" id="KW-0414">Isoprene biosynthesis</keyword>
<evidence type="ECO:0000313" key="8">
    <source>
        <dbReference type="EMBL" id="QJR35476.1"/>
    </source>
</evidence>
<dbReference type="GO" id="GO:0019288">
    <property type="term" value="P:isopentenyl diphosphate biosynthetic process, methylerythritol 4-phosphate pathway"/>
    <property type="evidence" value="ECO:0007669"/>
    <property type="project" value="UniProtKB-UniRule"/>
</dbReference>
<sequence>MTCESRTERAHAKINLVLRILAREASGYHGIETLFQLLELHDLVHVRVGMMPPALTCAGPTMPAGGLGPVEQNLAWRAAVAYTAASGWNTGWEIEIDKQIPVGGGLGGGSADAAAVLRALEALSPAPLGMERLLQIAGTLGADVPFLVSGESLAWAWGRGDRLMPLPTLPTAAVLLAVFPDGVNTGAAYGAFARAREARGDTVQACAYPASAFASWESIAAVAANDFEPVVSEMHAGVALVLPWFREMAATARRNGSAAIGMMSGSGATCFVLHTGGVGMQVNLPVTFLQTLTR</sequence>
<dbReference type="GO" id="GO:0005524">
    <property type="term" value="F:ATP binding"/>
    <property type="evidence" value="ECO:0007669"/>
    <property type="project" value="UniProtKB-UniRule"/>
</dbReference>
<dbReference type="NCBIfam" id="TIGR00154">
    <property type="entry name" value="ispE"/>
    <property type="match status" value="1"/>
</dbReference>
<evidence type="ECO:0000313" key="9">
    <source>
        <dbReference type="Proteomes" id="UP000500938"/>
    </source>
</evidence>
<proteinExistence type="inferred from homology"/>
<dbReference type="InterPro" id="IPR036554">
    <property type="entry name" value="GHMP_kinase_C_sf"/>
</dbReference>
<dbReference type="PIRSF" id="PIRSF010376">
    <property type="entry name" value="IspE"/>
    <property type="match status" value="1"/>
</dbReference>
<dbReference type="PANTHER" id="PTHR43527">
    <property type="entry name" value="4-DIPHOSPHOCYTIDYL-2-C-METHYL-D-ERYTHRITOL KINASE, CHLOROPLASTIC"/>
    <property type="match status" value="1"/>
</dbReference>
<comment type="catalytic activity">
    <reaction evidence="6">
        <text>4-CDP-2-C-methyl-D-erythritol + ATP = 4-CDP-2-C-methyl-D-erythritol 2-phosphate + ADP + H(+)</text>
        <dbReference type="Rhea" id="RHEA:18437"/>
        <dbReference type="ChEBI" id="CHEBI:15378"/>
        <dbReference type="ChEBI" id="CHEBI:30616"/>
        <dbReference type="ChEBI" id="CHEBI:57823"/>
        <dbReference type="ChEBI" id="CHEBI:57919"/>
        <dbReference type="ChEBI" id="CHEBI:456216"/>
        <dbReference type="EC" id="2.7.1.148"/>
    </reaction>
</comment>
<evidence type="ECO:0000256" key="2">
    <source>
        <dbReference type="ARBA" id="ARBA00022679"/>
    </source>
</evidence>
<dbReference type="GO" id="GO:0050515">
    <property type="term" value="F:4-(cytidine 5'-diphospho)-2-C-methyl-D-erythritol kinase activity"/>
    <property type="evidence" value="ECO:0007669"/>
    <property type="project" value="UniProtKB-UniRule"/>
</dbReference>
<evidence type="ECO:0000259" key="7">
    <source>
        <dbReference type="Pfam" id="PF00288"/>
    </source>
</evidence>
<keyword evidence="5 6" id="KW-0067">ATP-binding</keyword>
<dbReference type="SUPFAM" id="SSF54211">
    <property type="entry name" value="Ribosomal protein S5 domain 2-like"/>
    <property type="match status" value="1"/>
</dbReference>
<dbReference type="SUPFAM" id="SSF55060">
    <property type="entry name" value="GHMP Kinase, C-terminal domain"/>
    <property type="match status" value="1"/>
</dbReference>
<dbReference type="InterPro" id="IPR004424">
    <property type="entry name" value="IspE"/>
</dbReference>
<protein>
    <recommendedName>
        <fullName evidence="1 6">4-diphosphocytidyl-2-C-methyl-D-erythritol kinase</fullName>
        <shortName evidence="6">CMK</shortName>
        <ecNumber evidence="6">2.7.1.148</ecNumber>
    </recommendedName>
    <alternativeName>
        <fullName evidence="6">4-(cytidine-5'-diphospho)-2-C-methyl-D-erythritol kinase</fullName>
    </alternativeName>
</protein>
<dbReference type="InterPro" id="IPR020568">
    <property type="entry name" value="Ribosomal_Su5_D2-typ_SF"/>
</dbReference>
<gene>
    <name evidence="6 8" type="primary">ispE</name>
    <name evidence="8" type="ORF">HKW67_08135</name>
</gene>
<accession>A0A6M4IPW9</accession>
<evidence type="ECO:0000256" key="4">
    <source>
        <dbReference type="ARBA" id="ARBA00022777"/>
    </source>
</evidence>
<dbReference type="KEGG" id="ggr:HKW67_08135"/>
<feature type="active site" evidence="6">
    <location>
        <position position="13"/>
    </location>
</feature>
<dbReference type="HAMAP" id="MF_00061">
    <property type="entry name" value="IspE"/>
    <property type="match status" value="1"/>
</dbReference>
<dbReference type="AlphaFoldDB" id="A0A6M4IPW9"/>